<dbReference type="EMBL" id="JAAATY010000002">
    <property type="protein sequence ID" value="NRN64047.1"/>
    <property type="molecule type" value="Genomic_DNA"/>
</dbReference>
<accession>A0ABX2EYH9</accession>
<name>A0ABX2EYH9_9PSEU</name>
<reference evidence="2 3" key="1">
    <citation type="submission" date="2020-01" db="EMBL/GenBank/DDBJ databases">
        <title>Kibdelosporangium persica a novel Actinomycetes from a hot desert in Iran.</title>
        <authorList>
            <person name="Safaei N."/>
            <person name="Zaburannyi N."/>
            <person name="Mueller R."/>
            <person name="Wink J."/>
        </authorList>
    </citation>
    <scope>NUCLEOTIDE SEQUENCE [LARGE SCALE GENOMIC DNA]</scope>
    <source>
        <strain evidence="2 3">4NS15</strain>
    </source>
</reference>
<dbReference type="RefSeq" id="WP_173125416.1">
    <property type="nucleotide sequence ID" value="NZ_CBCSGW010000014.1"/>
</dbReference>
<comment type="caution">
    <text evidence="2">The sequence shown here is derived from an EMBL/GenBank/DDBJ whole genome shotgun (WGS) entry which is preliminary data.</text>
</comment>
<sequence>MTETPEKTESPSATAAGPAASKQADSSREQIKGAAVNFTIETLNAHGSVFGATERPPARLRADTGRLDDPEIAKELRVFVPPTSFDDALASLSSDHAVVLQGDAGTGKRLSAIALLREVTDGPLAQLSPIITLKQLAEREYAKNNGYIVVDRKTEDRAADTDFTWRTVRDRVRDHGAFLVVTATCKADKAAAEAVAHIDWQQPEFRDVLRAHLDTMADPETVIAELVEMWPGCRKLADVAAVAKGIADGKDLTAALDLLDTTSSQEVHQWFNEPRSRQEVLSVTALAFLAGVSQRTFESLLAALASKADEFIPVDSGPEDRPTPTDLMPQNRRQLYPEDGLVKVVRADAQGVARHQVHFAEGRYRQHVLAELWQRMDAPFWDAVRAWLPDVIEEHGLEVASGLTELARTAFDEVDDLIWPWSDGELGWPGQITAIYVLWLMSFDDTLAPEALQRATMWANSTPARRWTAAVSFSQVLGVRYPHEAAKRLWQLIRQSDAVAGDAYYALAALFCTLTEETDDAGIVLVLLDGQLNKTRPKPWLRKVTMTATVMVLLATERTGRSAVIRYLHDRPEKAGVLGRLWAAVIRNRPTRKNALIALRDGLKDLRDISDDPGSLARTLGEALASSLPADEHEPLRRDLASLEARNRKDTSPLIEQLLDAITQITQEKETG</sequence>
<evidence type="ECO:0000313" key="2">
    <source>
        <dbReference type="EMBL" id="NRN64047.1"/>
    </source>
</evidence>
<organism evidence="2 3">
    <name type="scientific">Kibdelosporangium persicum</name>
    <dbReference type="NCBI Taxonomy" id="2698649"/>
    <lineage>
        <taxon>Bacteria</taxon>
        <taxon>Bacillati</taxon>
        <taxon>Actinomycetota</taxon>
        <taxon>Actinomycetes</taxon>
        <taxon>Pseudonocardiales</taxon>
        <taxon>Pseudonocardiaceae</taxon>
        <taxon>Kibdelosporangium</taxon>
    </lineage>
</organism>
<evidence type="ECO:0000256" key="1">
    <source>
        <dbReference type="SAM" id="MobiDB-lite"/>
    </source>
</evidence>
<feature type="compositionally biased region" description="Low complexity" evidence="1">
    <location>
        <begin position="10"/>
        <end position="24"/>
    </location>
</feature>
<evidence type="ECO:0000313" key="3">
    <source>
        <dbReference type="Proteomes" id="UP000763557"/>
    </source>
</evidence>
<dbReference type="Proteomes" id="UP000763557">
    <property type="component" value="Unassembled WGS sequence"/>
</dbReference>
<keyword evidence="3" id="KW-1185">Reference proteome</keyword>
<protein>
    <submittedName>
        <fullName evidence="2">Uncharacterized protein</fullName>
    </submittedName>
</protein>
<proteinExistence type="predicted"/>
<gene>
    <name evidence="2" type="ORF">GC106_12520</name>
</gene>
<feature type="region of interest" description="Disordered" evidence="1">
    <location>
        <begin position="1"/>
        <end position="30"/>
    </location>
</feature>